<dbReference type="STRING" id="40296.A0A0A2KCJ0"/>
<feature type="domain" description="CMP/dCMP-type deaminase" evidence="2">
    <location>
        <begin position="33"/>
        <end position="140"/>
    </location>
</feature>
<evidence type="ECO:0000259" key="2">
    <source>
        <dbReference type="PROSITE" id="PS51747"/>
    </source>
</evidence>
<gene>
    <name evidence="3" type="ORF">PITC_093650</name>
</gene>
<dbReference type="OrthoDB" id="408702at2759"/>
<organism evidence="3 4">
    <name type="scientific">Penicillium italicum</name>
    <name type="common">Blue mold</name>
    <dbReference type="NCBI Taxonomy" id="40296"/>
    <lineage>
        <taxon>Eukaryota</taxon>
        <taxon>Fungi</taxon>
        <taxon>Dikarya</taxon>
        <taxon>Ascomycota</taxon>
        <taxon>Pezizomycotina</taxon>
        <taxon>Eurotiomycetes</taxon>
        <taxon>Eurotiomycetidae</taxon>
        <taxon>Eurotiales</taxon>
        <taxon>Aspergillaceae</taxon>
        <taxon>Penicillium</taxon>
    </lineage>
</organism>
<reference evidence="3 4" key="1">
    <citation type="journal article" date="2015" name="Mol. Plant Microbe Interact.">
        <title>Genome, transcriptome, and functional analyses of Penicillium expansum provide new insights into secondary metabolism and pathogenicity.</title>
        <authorList>
            <person name="Ballester A.R."/>
            <person name="Marcet-Houben M."/>
            <person name="Levin E."/>
            <person name="Sela N."/>
            <person name="Selma-Lazaro C."/>
            <person name="Carmona L."/>
            <person name="Wisniewski M."/>
            <person name="Droby S."/>
            <person name="Gonzalez-Candelas L."/>
            <person name="Gabaldon T."/>
        </authorList>
    </citation>
    <scope>NUCLEOTIDE SEQUENCE [LARGE SCALE GENOMIC DNA]</scope>
    <source>
        <strain evidence="3 4">PHI-1</strain>
    </source>
</reference>
<comment type="caution">
    <text evidence="3">The sequence shown here is derived from an EMBL/GenBank/DDBJ whole genome shotgun (WGS) entry which is preliminary data.</text>
</comment>
<dbReference type="SUPFAM" id="SSF53927">
    <property type="entry name" value="Cytidine deaminase-like"/>
    <property type="match status" value="1"/>
</dbReference>
<evidence type="ECO:0000313" key="3">
    <source>
        <dbReference type="EMBL" id="KGO64638.1"/>
    </source>
</evidence>
<keyword evidence="4" id="KW-1185">Reference proteome</keyword>
<protein>
    <submittedName>
        <fullName evidence="3">CMP/dCMP deaminase, zinc-binding</fullName>
    </submittedName>
</protein>
<evidence type="ECO:0000256" key="1">
    <source>
        <dbReference type="SAM" id="MobiDB-lite"/>
    </source>
</evidence>
<feature type="compositionally biased region" description="Polar residues" evidence="1">
    <location>
        <begin position="1"/>
        <end position="14"/>
    </location>
</feature>
<proteinExistence type="predicted"/>
<dbReference type="AlphaFoldDB" id="A0A0A2KCJ0"/>
<dbReference type="EMBL" id="JQGA01001571">
    <property type="protein sequence ID" value="KGO64638.1"/>
    <property type="molecule type" value="Genomic_DNA"/>
</dbReference>
<dbReference type="Gene3D" id="3.40.140.10">
    <property type="entry name" value="Cytidine Deaminase, domain 2"/>
    <property type="match status" value="1"/>
</dbReference>
<dbReference type="Pfam" id="PF00383">
    <property type="entry name" value="dCMP_cyt_deam_1"/>
    <property type="match status" value="1"/>
</dbReference>
<dbReference type="PhylomeDB" id="A0A0A2KCJ0"/>
<name>A0A0A2KCJ0_PENIT</name>
<dbReference type="Proteomes" id="UP000030104">
    <property type="component" value="Unassembled WGS sequence"/>
</dbReference>
<dbReference type="InterPro" id="IPR002125">
    <property type="entry name" value="CMP_dCMP_dom"/>
</dbReference>
<dbReference type="GO" id="GO:0003824">
    <property type="term" value="F:catalytic activity"/>
    <property type="evidence" value="ECO:0007669"/>
    <property type="project" value="InterPro"/>
</dbReference>
<dbReference type="GO" id="GO:0006139">
    <property type="term" value="P:nucleobase-containing compound metabolic process"/>
    <property type="evidence" value="ECO:0007669"/>
    <property type="project" value="UniProtKB-ARBA"/>
</dbReference>
<feature type="region of interest" description="Disordered" evidence="1">
    <location>
        <begin position="1"/>
        <end position="25"/>
    </location>
</feature>
<sequence>MFSDPSTHLYQAPQSKPFLAKTNPTPLTTLTHPQLTVASHVALDHQIQAQDLHKKRPFAAILLAPTNETSLLSSNSLSHVRHAETELARNAADNYDWTYLARCTLMLTREPSTMCANAVYCVHIGHLVYMASEKALRGVLALGIQRI</sequence>
<dbReference type="HOGENOM" id="CLU_148174_0_0_1"/>
<dbReference type="InterPro" id="IPR016193">
    <property type="entry name" value="Cytidine_deaminase-like"/>
</dbReference>
<evidence type="ECO:0000313" key="4">
    <source>
        <dbReference type="Proteomes" id="UP000030104"/>
    </source>
</evidence>
<dbReference type="PROSITE" id="PS51747">
    <property type="entry name" value="CYT_DCMP_DEAMINASES_2"/>
    <property type="match status" value="1"/>
</dbReference>
<accession>A0A0A2KCJ0</accession>